<organism evidence="3 5">
    <name type="scientific">Iodobacter fluviatilis</name>
    <dbReference type="NCBI Taxonomy" id="537"/>
    <lineage>
        <taxon>Bacteria</taxon>
        <taxon>Pseudomonadati</taxon>
        <taxon>Pseudomonadota</taxon>
        <taxon>Betaproteobacteria</taxon>
        <taxon>Neisseriales</taxon>
        <taxon>Chitinibacteraceae</taxon>
        <taxon>Iodobacter</taxon>
    </lineage>
</organism>
<reference evidence="4 6" key="2">
    <citation type="submission" date="2019-03" db="EMBL/GenBank/DDBJ databases">
        <title>Genomic Encyclopedia of Type Strains, Phase IV (KMG-IV): sequencing the most valuable type-strain genomes for metagenomic binning, comparative biology and taxonomic classification.</title>
        <authorList>
            <person name="Goeker M."/>
        </authorList>
    </citation>
    <scope>NUCLEOTIDE SEQUENCE [LARGE SCALE GENOMIC DNA]</scope>
    <source>
        <strain evidence="4 6">DSM 3764</strain>
    </source>
</reference>
<dbReference type="Proteomes" id="UP000255108">
    <property type="component" value="Unassembled WGS sequence"/>
</dbReference>
<feature type="signal peptide" evidence="1">
    <location>
        <begin position="1"/>
        <end position="21"/>
    </location>
</feature>
<feature type="domain" description="DUF4136" evidence="2">
    <location>
        <begin position="35"/>
        <end position="195"/>
    </location>
</feature>
<dbReference type="EMBL" id="SMBT01000015">
    <property type="protein sequence ID" value="TCU82454.1"/>
    <property type="molecule type" value="Genomic_DNA"/>
</dbReference>
<dbReference type="Proteomes" id="UP000295794">
    <property type="component" value="Unassembled WGS sequence"/>
</dbReference>
<gene>
    <name evidence="4" type="ORF">EV682_11593</name>
    <name evidence="3" type="ORF">NCTC11159_02753</name>
</gene>
<evidence type="ECO:0000313" key="4">
    <source>
        <dbReference type="EMBL" id="TCU82454.1"/>
    </source>
</evidence>
<evidence type="ECO:0000256" key="1">
    <source>
        <dbReference type="SAM" id="SignalP"/>
    </source>
</evidence>
<dbReference type="AlphaFoldDB" id="A0A377QAQ7"/>
<protein>
    <submittedName>
        <fullName evidence="4">Uncharacterized protein DUF4136</fullName>
    </submittedName>
</protein>
<dbReference type="PROSITE" id="PS51257">
    <property type="entry name" value="PROKAR_LIPOPROTEIN"/>
    <property type="match status" value="1"/>
</dbReference>
<evidence type="ECO:0000313" key="3">
    <source>
        <dbReference type="EMBL" id="STQ91679.1"/>
    </source>
</evidence>
<dbReference type="Gene3D" id="3.30.160.670">
    <property type="match status" value="1"/>
</dbReference>
<feature type="chain" id="PRO_5016573055" evidence="1">
    <location>
        <begin position="22"/>
        <end position="210"/>
    </location>
</feature>
<dbReference type="InterPro" id="IPR025411">
    <property type="entry name" value="DUF4136"/>
</dbReference>
<proteinExistence type="predicted"/>
<sequence length="210" mass="23142">MLKLMALVAVFLTGCAAPQFAATVSVRHNLASSPAAQRFAFERNASQVQSLAQRDFEEDVSAELMRKGYVYEPNMSAADWLVRLQYQVDGGKTVTSQEPIWGTVGFSTYYRRVSTANGVVLVPYTRTESGVVGSRPVSDTVYSRQLTLDILDRKDLAAGRFAKLFEGKAVNRSSDDAIEPAVPWLIRALFEQFPGVSGSSREVKIILPEQ</sequence>
<evidence type="ECO:0000313" key="6">
    <source>
        <dbReference type="Proteomes" id="UP000295794"/>
    </source>
</evidence>
<keyword evidence="6" id="KW-1185">Reference proteome</keyword>
<evidence type="ECO:0000313" key="5">
    <source>
        <dbReference type="Proteomes" id="UP000255108"/>
    </source>
</evidence>
<dbReference type="Pfam" id="PF13590">
    <property type="entry name" value="DUF4136"/>
    <property type="match status" value="1"/>
</dbReference>
<name>A0A377QAQ7_9NEIS</name>
<dbReference type="EMBL" id="UGHR01000001">
    <property type="protein sequence ID" value="STQ91679.1"/>
    <property type="molecule type" value="Genomic_DNA"/>
</dbReference>
<accession>A0A377QAQ7</accession>
<keyword evidence="1" id="KW-0732">Signal</keyword>
<evidence type="ECO:0000259" key="2">
    <source>
        <dbReference type="Pfam" id="PF13590"/>
    </source>
</evidence>
<reference evidence="3 5" key="1">
    <citation type="submission" date="2018-06" db="EMBL/GenBank/DDBJ databases">
        <authorList>
            <consortium name="Pathogen Informatics"/>
            <person name="Doyle S."/>
        </authorList>
    </citation>
    <scope>NUCLEOTIDE SEQUENCE [LARGE SCALE GENOMIC DNA]</scope>
    <source>
        <strain evidence="3 5">NCTC11159</strain>
    </source>
</reference>